<evidence type="ECO:0000313" key="4">
    <source>
        <dbReference type="Proteomes" id="UP000295447"/>
    </source>
</evidence>
<keyword evidence="3" id="KW-0378">Hydrolase</keyword>
<accession>A0A4R7ZJJ5</accession>
<dbReference type="Gene3D" id="3.20.20.140">
    <property type="entry name" value="Metal-dependent hydrolases"/>
    <property type="match status" value="1"/>
</dbReference>
<organism evidence="3 4">
    <name type="scientific">Kribbella kalugense</name>
    <dbReference type="NCBI Taxonomy" id="2512221"/>
    <lineage>
        <taxon>Bacteria</taxon>
        <taxon>Bacillati</taxon>
        <taxon>Actinomycetota</taxon>
        <taxon>Actinomycetes</taxon>
        <taxon>Propionibacteriales</taxon>
        <taxon>Kribbellaceae</taxon>
        <taxon>Kribbella</taxon>
    </lineage>
</organism>
<evidence type="ECO:0000256" key="1">
    <source>
        <dbReference type="SAM" id="MobiDB-lite"/>
    </source>
</evidence>
<proteinExistence type="predicted"/>
<dbReference type="GO" id="GO:0016787">
    <property type="term" value="F:hydrolase activity"/>
    <property type="evidence" value="ECO:0007669"/>
    <property type="project" value="UniProtKB-KW"/>
</dbReference>
<feature type="domain" description="Amidohydrolase-related" evidence="2">
    <location>
        <begin position="39"/>
        <end position="317"/>
    </location>
</feature>
<dbReference type="RefSeq" id="WP_238174381.1">
    <property type="nucleotide sequence ID" value="NZ_SODF01000002.1"/>
</dbReference>
<keyword evidence="4" id="KW-1185">Reference proteome</keyword>
<dbReference type="SUPFAM" id="SSF51556">
    <property type="entry name" value="Metallo-dependent hydrolases"/>
    <property type="match status" value="1"/>
</dbReference>
<dbReference type="EMBL" id="SODF01000002">
    <property type="protein sequence ID" value="TDW17947.1"/>
    <property type="molecule type" value="Genomic_DNA"/>
</dbReference>
<name>A0A4R7ZJJ5_9ACTN</name>
<dbReference type="Pfam" id="PF01979">
    <property type="entry name" value="Amidohydro_1"/>
    <property type="match status" value="1"/>
</dbReference>
<gene>
    <name evidence="3" type="ORF">EV650_4525</name>
</gene>
<protein>
    <submittedName>
        <fullName evidence="3">Imidazolonepropionase-like amidohydrolase</fullName>
    </submittedName>
</protein>
<feature type="region of interest" description="Disordered" evidence="1">
    <location>
        <begin position="231"/>
        <end position="252"/>
    </location>
</feature>
<feature type="compositionally biased region" description="Polar residues" evidence="1">
    <location>
        <begin position="232"/>
        <end position="244"/>
    </location>
</feature>
<dbReference type="PANTHER" id="PTHR43135:SF4">
    <property type="entry name" value="AMIDOHYDROLASE-RELATED DOMAIN-CONTAINING PROTEIN"/>
    <property type="match status" value="1"/>
</dbReference>
<dbReference type="InterPro" id="IPR006680">
    <property type="entry name" value="Amidohydro-rel"/>
</dbReference>
<sequence length="348" mass="36846">MTTVPTWVFEGTVLPSGDSARVTFGPGDIGEALPGRYGVPGLVDSHCHLTMAYTDDGPAMRGDDFAHQRLRELAESGVSAVRDVGGNRDVTLKLARTEDDSRPFVLAAGRFLAPRGRYFPQMYEPVAPEDLLAAVETEIAEGASWLKLVGDFPEVDADGPVRGSQVGPTYDLDVIEAMIDVAHDRGARVAAHVTSDRVTDLIRLGIDSVEHGTSLTEQDLETLGARGGAWTPTLSAGLTPSPNETPEGAARRKARSEHVASLLPLTDRYGVRVLTGSDVVGSVAGEIDLLVKHGLSVEQALTAASTGAQDFLGLTGSGNLVTYDADPREHPEVLATPAAVVLNHRRIS</sequence>
<comment type="caution">
    <text evidence="3">The sequence shown here is derived from an EMBL/GenBank/DDBJ whole genome shotgun (WGS) entry which is preliminary data.</text>
</comment>
<dbReference type="Proteomes" id="UP000295447">
    <property type="component" value="Unassembled WGS sequence"/>
</dbReference>
<dbReference type="InterPro" id="IPR051781">
    <property type="entry name" value="Metallo-dep_Hydrolase"/>
</dbReference>
<dbReference type="AlphaFoldDB" id="A0A4R7ZJJ5"/>
<reference evidence="3 4" key="1">
    <citation type="submission" date="2019-03" db="EMBL/GenBank/DDBJ databases">
        <title>Genomic Encyclopedia of Type Strains, Phase III (KMG-III): the genomes of soil and plant-associated and newly described type strains.</title>
        <authorList>
            <person name="Whitman W."/>
        </authorList>
    </citation>
    <scope>NUCLEOTIDE SEQUENCE [LARGE SCALE GENOMIC DNA]</scope>
    <source>
        <strain evidence="3 4">VKM Ac-2570</strain>
    </source>
</reference>
<evidence type="ECO:0000259" key="2">
    <source>
        <dbReference type="Pfam" id="PF01979"/>
    </source>
</evidence>
<evidence type="ECO:0000313" key="3">
    <source>
        <dbReference type="EMBL" id="TDW17947.1"/>
    </source>
</evidence>
<dbReference type="PANTHER" id="PTHR43135">
    <property type="entry name" value="ALPHA-D-RIBOSE 1-METHYLPHOSPHONATE 5-TRIPHOSPHATE DIPHOSPHATASE"/>
    <property type="match status" value="1"/>
</dbReference>
<dbReference type="InterPro" id="IPR032466">
    <property type="entry name" value="Metal_Hydrolase"/>
</dbReference>